<evidence type="ECO:0000256" key="8">
    <source>
        <dbReference type="SAM" id="Phobius"/>
    </source>
</evidence>
<dbReference type="AlphaFoldDB" id="A0AA91ZT63"/>
<dbReference type="GO" id="GO:0071555">
    <property type="term" value="P:cell wall organization"/>
    <property type="evidence" value="ECO:0007669"/>
    <property type="project" value="UniProtKB-KW"/>
</dbReference>
<sequence>MQFLKKVMILFLSFLITAVIVLYFYVYVNGPTVKAKSAILIDASTGKVVYKKNEDTPFPTANLSKLMTEYIVLEQIHNGMIRWEDHVKINNQIFQVEGNNIDIANREQVTIRDLFHAIVLTGDNRAALALAEHISKNEQGFKELMNEKAKQLGLSRKTYFANATGMTNTQDQNSQITALDASKLARHLINDYPVILEISILTSYQFTFKETHIFNTNKMLYSLDKNVKLKGADGLQTSFSNTTGYSFVGTAKQGNKRLISVVLETNGENASFIESKKLFNYGFDPTHFPSLQSLKDYVTSWVSSLSFKNLFVQTITIFLIIVISMIVYIRKKDSEDF</sequence>
<feature type="transmembrane region" description="Helical" evidence="8">
    <location>
        <begin position="310"/>
        <end position="329"/>
    </location>
</feature>
<keyword evidence="8" id="KW-0812">Transmembrane</keyword>
<accession>A0AA91ZT63</accession>
<dbReference type="InterPro" id="IPR012338">
    <property type="entry name" value="Beta-lactam/transpept-like"/>
</dbReference>
<evidence type="ECO:0000256" key="6">
    <source>
        <dbReference type="ARBA" id="ARBA00023316"/>
    </source>
</evidence>
<evidence type="ECO:0000256" key="7">
    <source>
        <dbReference type="RuleBase" id="RU004016"/>
    </source>
</evidence>
<dbReference type="RefSeq" id="WP_097897935.1">
    <property type="nucleotide sequence ID" value="NZ_NVOR01000034.1"/>
</dbReference>
<evidence type="ECO:0000256" key="2">
    <source>
        <dbReference type="ARBA" id="ARBA00022729"/>
    </source>
</evidence>
<keyword evidence="8" id="KW-1133">Transmembrane helix</keyword>
<protein>
    <submittedName>
        <fullName evidence="10">D-alanyl-D-alanine carboxypeptidase</fullName>
    </submittedName>
</protein>
<keyword evidence="4" id="KW-0133">Cell shape</keyword>
<keyword evidence="3" id="KW-0378">Hydrolase</keyword>
<dbReference type="SUPFAM" id="SSF56601">
    <property type="entry name" value="beta-lactamase/transpeptidase-like"/>
    <property type="match status" value="1"/>
</dbReference>
<name>A0AA91ZT63_9BACI</name>
<dbReference type="GO" id="GO:0009002">
    <property type="term" value="F:serine-type D-Ala-D-Ala carboxypeptidase activity"/>
    <property type="evidence" value="ECO:0007669"/>
    <property type="project" value="InterPro"/>
</dbReference>
<reference evidence="10 11" key="1">
    <citation type="submission" date="2017-09" db="EMBL/GenBank/DDBJ databases">
        <title>Large-scale bioinformatics analysis of Bacillus genomes uncovers conserved roles of natural products in bacterial physiology.</title>
        <authorList>
            <consortium name="Agbiome Team Llc"/>
            <person name="Bleich R.M."/>
            <person name="Grubbs K.J."/>
            <person name="Santa Maria K.C."/>
            <person name="Allen S.E."/>
            <person name="Farag S."/>
            <person name="Shank E.A."/>
            <person name="Bowers A."/>
        </authorList>
    </citation>
    <scope>NUCLEOTIDE SEQUENCE [LARGE SCALE GENOMIC DNA]</scope>
    <source>
        <strain evidence="10 11">AFS092012</strain>
    </source>
</reference>
<keyword evidence="5" id="KW-0573">Peptidoglycan synthesis</keyword>
<dbReference type="PANTHER" id="PTHR21581:SF11">
    <property type="entry name" value="D-ALANYL-D-ALANINE CARBOXYPEPTIDASE DACA"/>
    <property type="match status" value="1"/>
</dbReference>
<comment type="caution">
    <text evidence="10">The sequence shown here is derived from an EMBL/GenBank/DDBJ whole genome shotgun (WGS) entry which is preliminary data.</text>
</comment>
<dbReference type="PRINTS" id="PR00725">
    <property type="entry name" value="DADACBPTASE1"/>
</dbReference>
<dbReference type="Proteomes" id="UP000221020">
    <property type="component" value="Unassembled WGS sequence"/>
</dbReference>
<evidence type="ECO:0000256" key="1">
    <source>
        <dbReference type="ARBA" id="ARBA00007164"/>
    </source>
</evidence>
<feature type="domain" description="Peptidase S11 D-alanyl-D-alanine carboxypeptidase A N-terminal" evidence="9">
    <location>
        <begin position="29"/>
        <end position="265"/>
    </location>
</feature>
<dbReference type="Gene3D" id="3.40.710.10">
    <property type="entry name" value="DD-peptidase/beta-lactamase superfamily"/>
    <property type="match status" value="1"/>
</dbReference>
<dbReference type="Pfam" id="PF00768">
    <property type="entry name" value="Peptidase_S11"/>
    <property type="match status" value="1"/>
</dbReference>
<dbReference type="InterPro" id="IPR018044">
    <property type="entry name" value="Peptidase_S11"/>
</dbReference>
<proteinExistence type="inferred from homology"/>
<dbReference type="GO" id="GO:0009252">
    <property type="term" value="P:peptidoglycan biosynthetic process"/>
    <property type="evidence" value="ECO:0007669"/>
    <property type="project" value="UniProtKB-KW"/>
</dbReference>
<evidence type="ECO:0000256" key="4">
    <source>
        <dbReference type="ARBA" id="ARBA00022960"/>
    </source>
</evidence>
<evidence type="ECO:0000313" key="10">
    <source>
        <dbReference type="EMBL" id="PED82451.1"/>
    </source>
</evidence>
<dbReference type="GO" id="GO:0008360">
    <property type="term" value="P:regulation of cell shape"/>
    <property type="evidence" value="ECO:0007669"/>
    <property type="project" value="UniProtKB-KW"/>
</dbReference>
<keyword evidence="10" id="KW-0121">Carboxypeptidase</keyword>
<dbReference type="InterPro" id="IPR001967">
    <property type="entry name" value="Peptidase_S11_N"/>
</dbReference>
<evidence type="ECO:0000256" key="3">
    <source>
        <dbReference type="ARBA" id="ARBA00022801"/>
    </source>
</evidence>
<dbReference type="EMBL" id="NVOR01000034">
    <property type="protein sequence ID" value="PED82451.1"/>
    <property type="molecule type" value="Genomic_DNA"/>
</dbReference>
<keyword evidence="10" id="KW-0645">Protease</keyword>
<feature type="transmembrane region" description="Helical" evidence="8">
    <location>
        <begin position="7"/>
        <end position="28"/>
    </location>
</feature>
<evidence type="ECO:0000259" key="9">
    <source>
        <dbReference type="Pfam" id="PF00768"/>
    </source>
</evidence>
<dbReference type="GO" id="GO:0006508">
    <property type="term" value="P:proteolysis"/>
    <property type="evidence" value="ECO:0007669"/>
    <property type="project" value="InterPro"/>
</dbReference>
<comment type="similarity">
    <text evidence="1 7">Belongs to the peptidase S11 family.</text>
</comment>
<keyword evidence="8" id="KW-0472">Membrane</keyword>
<evidence type="ECO:0000256" key="5">
    <source>
        <dbReference type="ARBA" id="ARBA00022984"/>
    </source>
</evidence>
<keyword evidence="2" id="KW-0732">Signal</keyword>
<organism evidence="10 11">
    <name type="scientific">Bacillus pseudomycoides</name>
    <dbReference type="NCBI Taxonomy" id="64104"/>
    <lineage>
        <taxon>Bacteria</taxon>
        <taxon>Bacillati</taxon>
        <taxon>Bacillota</taxon>
        <taxon>Bacilli</taxon>
        <taxon>Bacillales</taxon>
        <taxon>Bacillaceae</taxon>
        <taxon>Bacillus</taxon>
        <taxon>Bacillus cereus group</taxon>
    </lineage>
</organism>
<gene>
    <name evidence="10" type="ORF">CON65_11835</name>
</gene>
<keyword evidence="6" id="KW-0961">Cell wall biogenesis/degradation</keyword>
<dbReference type="PANTHER" id="PTHR21581">
    <property type="entry name" value="D-ALANYL-D-ALANINE CARBOXYPEPTIDASE"/>
    <property type="match status" value="1"/>
</dbReference>
<evidence type="ECO:0000313" key="11">
    <source>
        <dbReference type="Proteomes" id="UP000221020"/>
    </source>
</evidence>